<name>A0ABN3KIS8_9ACTN</name>
<feature type="transmembrane region" description="Helical" evidence="1">
    <location>
        <begin position="60"/>
        <end position="85"/>
    </location>
</feature>
<organism evidence="2 3">
    <name type="scientific">Streptomyces macrosporus</name>
    <dbReference type="NCBI Taxonomy" id="44032"/>
    <lineage>
        <taxon>Bacteria</taxon>
        <taxon>Bacillati</taxon>
        <taxon>Actinomycetota</taxon>
        <taxon>Actinomycetes</taxon>
        <taxon>Kitasatosporales</taxon>
        <taxon>Streptomycetaceae</taxon>
        <taxon>Streptomyces</taxon>
    </lineage>
</organism>
<dbReference type="EMBL" id="BAAASZ010000035">
    <property type="protein sequence ID" value="GAA2460687.1"/>
    <property type="molecule type" value="Genomic_DNA"/>
</dbReference>
<evidence type="ECO:0000256" key="1">
    <source>
        <dbReference type="SAM" id="Phobius"/>
    </source>
</evidence>
<accession>A0ABN3KIS8</accession>
<keyword evidence="1" id="KW-0472">Membrane</keyword>
<evidence type="ECO:0000313" key="2">
    <source>
        <dbReference type="EMBL" id="GAA2460687.1"/>
    </source>
</evidence>
<proteinExistence type="predicted"/>
<keyword evidence="1" id="KW-0812">Transmembrane</keyword>
<comment type="caution">
    <text evidence="2">The sequence shown here is derived from an EMBL/GenBank/DDBJ whole genome shotgun (WGS) entry which is preliminary data.</text>
</comment>
<sequence>MLNGIRLLVRQWSWQRTAPWLLPALLPIALSLLPSLGIGLHTFYLDAFDLNPEDVRIPRAYQFIASLKLMACVSVWLVVPALLGYMKHLHWYVKDRWLGNLVLLVTSLVLLLVGVFDLGVLPASRAGADAVAAAKDGRTPPAYFGVAPEWMCVHPIGRAADIPVDGGELVPSRPYLRIGDEGGTVVLWDATKERALKAPMGRLRLLPADGQRPSGRVTACGEGHG</sequence>
<keyword evidence="1" id="KW-1133">Transmembrane helix</keyword>
<dbReference type="Proteomes" id="UP001501638">
    <property type="component" value="Unassembled WGS sequence"/>
</dbReference>
<feature type="transmembrane region" description="Helical" evidence="1">
    <location>
        <begin position="97"/>
        <end position="116"/>
    </location>
</feature>
<feature type="transmembrane region" description="Helical" evidence="1">
    <location>
        <begin position="20"/>
        <end position="40"/>
    </location>
</feature>
<reference evidence="2 3" key="1">
    <citation type="journal article" date="2019" name="Int. J. Syst. Evol. Microbiol.">
        <title>The Global Catalogue of Microorganisms (GCM) 10K type strain sequencing project: providing services to taxonomists for standard genome sequencing and annotation.</title>
        <authorList>
            <consortium name="The Broad Institute Genomics Platform"/>
            <consortium name="The Broad Institute Genome Sequencing Center for Infectious Disease"/>
            <person name="Wu L."/>
            <person name="Ma J."/>
        </authorList>
    </citation>
    <scope>NUCLEOTIDE SEQUENCE [LARGE SCALE GENOMIC DNA]</scope>
    <source>
        <strain evidence="2 3">JCM 6305</strain>
    </source>
</reference>
<protein>
    <submittedName>
        <fullName evidence="2">Uncharacterized protein</fullName>
    </submittedName>
</protein>
<gene>
    <name evidence="2" type="ORF">GCM10010405_51320</name>
</gene>
<keyword evidence="3" id="KW-1185">Reference proteome</keyword>
<evidence type="ECO:0000313" key="3">
    <source>
        <dbReference type="Proteomes" id="UP001501638"/>
    </source>
</evidence>